<gene>
    <name evidence="2" type="ORF">LLUT_LOCUS3948</name>
</gene>
<comment type="caution">
    <text evidence="2">The sequence shown here is derived from an EMBL/GenBank/DDBJ whole genome shotgun (WGS) entry which is preliminary data.</text>
</comment>
<feature type="region of interest" description="Disordered" evidence="1">
    <location>
        <begin position="1"/>
        <end position="29"/>
    </location>
</feature>
<dbReference type="Proteomes" id="UP001497480">
    <property type="component" value="Unassembled WGS sequence"/>
</dbReference>
<protein>
    <submittedName>
        <fullName evidence="2">Uncharacterized protein</fullName>
    </submittedName>
</protein>
<evidence type="ECO:0000256" key="1">
    <source>
        <dbReference type="SAM" id="MobiDB-lite"/>
    </source>
</evidence>
<accession>A0AAV1W1J5</accession>
<sequence>MTKDVEVHQEQGEYSAKDYQNRNHSHERPSISLRQWSLEPWKAPLLSIQPHPKPIQMRSLLASVEPQNSLHHPFPSS</sequence>
<evidence type="ECO:0000313" key="3">
    <source>
        <dbReference type="Proteomes" id="UP001497480"/>
    </source>
</evidence>
<reference evidence="2 3" key="1">
    <citation type="submission" date="2024-03" db="EMBL/GenBank/DDBJ databases">
        <authorList>
            <person name="Martinez-Hernandez J."/>
        </authorList>
    </citation>
    <scope>NUCLEOTIDE SEQUENCE [LARGE SCALE GENOMIC DNA]</scope>
</reference>
<evidence type="ECO:0000313" key="2">
    <source>
        <dbReference type="EMBL" id="CAL0302888.1"/>
    </source>
</evidence>
<organism evidence="2 3">
    <name type="scientific">Lupinus luteus</name>
    <name type="common">European yellow lupine</name>
    <dbReference type="NCBI Taxonomy" id="3873"/>
    <lineage>
        <taxon>Eukaryota</taxon>
        <taxon>Viridiplantae</taxon>
        <taxon>Streptophyta</taxon>
        <taxon>Embryophyta</taxon>
        <taxon>Tracheophyta</taxon>
        <taxon>Spermatophyta</taxon>
        <taxon>Magnoliopsida</taxon>
        <taxon>eudicotyledons</taxon>
        <taxon>Gunneridae</taxon>
        <taxon>Pentapetalae</taxon>
        <taxon>rosids</taxon>
        <taxon>fabids</taxon>
        <taxon>Fabales</taxon>
        <taxon>Fabaceae</taxon>
        <taxon>Papilionoideae</taxon>
        <taxon>50 kb inversion clade</taxon>
        <taxon>genistoids sensu lato</taxon>
        <taxon>core genistoids</taxon>
        <taxon>Genisteae</taxon>
        <taxon>Lupinus</taxon>
    </lineage>
</organism>
<proteinExistence type="predicted"/>
<keyword evidence="3" id="KW-1185">Reference proteome</keyword>
<dbReference type="AlphaFoldDB" id="A0AAV1W1J5"/>
<name>A0AAV1W1J5_LUPLU</name>
<dbReference type="EMBL" id="CAXHTB010000003">
    <property type="protein sequence ID" value="CAL0302888.1"/>
    <property type="molecule type" value="Genomic_DNA"/>
</dbReference>